<dbReference type="SUPFAM" id="SSF52172">
    <property type="entry name" value="CheY-like"/>
    <property type="match status" value="1"/>
</dbReference>
<evidence type="ECO:0000256" key="8">
    <source>
        <dbReference type="ARBA" id="ARBA00022989"/>
    </source>
</evidence>
<evidence type="ECO:0000256" key="4">
    <source>
        <dbReference type="ARBA" id="ARBA00022553"/>
    </source>
</evidence>
<dbReference type="InterPro" id="IPR000014">
    <property type="entry name" value="PAS"/>
</dbReference>
<dbReference type="Gene3D" id="3.40.50.2300">
    <property type="match status" value="1"/>
</dbReference>
<dbReference type="RefSeq" id="WP_158186419.1">
    <property type="nucleotide sequence ID" value="NZ_CP046902.1"/>
</dbReference>
<dbReference type="InterPro" id="IPR003594">
    <property type="entry name" value="HATPase_dom"/>
</dbReference>
<dbReference type="OrthoDB" id="9810730at2"/>
<dbReference type="Pfam" id="PF08447">
    <property type="entry name" value="PAS_3"/>
    <property type="match status" value="1"/>
</dbReference>
<dbReference type="SUPFAM" id="SSF47384">
    <property type="entry name" value="Homodimeric domain of signal transducing histidine kinase"/>
    <property type="match status" value="1"/>
</dbReference>
<dbReference type="Gene3D" id="3.30.565.10">
    <property type="entry name" value="Histidine kinase-like ATPase, C-terminal domain"/>
    <property type="match status" value="1"/>
</dbReference>
<dbReference type="PANTHER" id="PTHR43047:SF72">
    <property type="entry name" value="OSMOSENSING HISTIDINE PROTEIN KINASE SLN1"/>
    <property type="match status" value="1"/>
</dbReference>
<evidence type="ECO:0000256" key="9">
    <source>
        <dbReference type="ARBA" id="ARBA00023012"/>
    </source>
</evidence>
<dbReference type="Pfam" id="PF00072">
    <property type="entry name" value="Response_reg"/>
    <property type="match status" value="1"/>
</dbReference>
<dbReference type="PROSITE" id="PS50112">
    <property type="entry name" value="PAS"/>
    <property type="match status" value="1"/>
</dbReference>
<dbReference type="InterPro" id="IPR003661">
    <property type="entry name" value="HisK_dim/P_dom"/>
</dbReference>
<dbReference type="GO" id="GO:0005886">
    <property type="term" value="C:plasma membrane"/>
    <property type="evidence" value="ECO:0007669"/>
    <property type="project" value="UniProtKB-ARBA"/>
</dbReference>
<comment type="subcellular location">
    <subcellularLocation>
        <location evidence="2">Membrane</location>
    </subcellularLocation>
</comment>
<dbReference type="SMART" id="SM00091">
    <property type="entry name" value="PAS"/>
    <property type="match status" value="1"/>
</dbReference>
<dbReference type="NCBIfam" id="TIGR00229">
    <property type="entry name" value="sensory_box"/>
    <property type="match status" value="1"/>
</dbReference>
<dbReference type="Proteomes" id="UP000438983">
    <property type="component" value="Chromosome"/>
</dbReference>
<dbReference type="SUPFAM" id="SSF55785">
    <property type="entry name" value="PYP-like sensor domain (PAS domain)"/>
    <property type="match status" value="1"/>
</dbReference>
<dbReference type="PROSITE" id="PS50113">
    <property type="entry name" value="PAC"/>
    <property type="match status" value="1"/>
</dbReference>
<evidence type="ECO:0000256" key="10">
    <source>
        <dbReference type="ARBA" id="ARBA00023136"/>
    </source>
</evidence>
<evidence type="ECO:0000256" key="3">
    <source>
        <dbReference type="ARBA" id="ARBA00012438"/>
    </source>
</evidence>
<dbReference type="SMART" id="SM01079">
    <property type="entry name" value="CHASE"/>
    <property type="match status" value="1"/>
</dbReference>
<dbReference type="InterPro" id="IPR001610">
    <property type="entry name" value="PAC"/>
</dbReference>
<evidence type="ECO:0000259" key="17">
    <source>
        <dbReference type="PROSITE" id="PS50839"/>
    </source>
</evidence>
<dbReference type="PROSITE" id="PS50839">
    <property type="entry name" value="CHASE"/>
    <property type="match status" value="1"/>
</dbReference>
<evidence type="ECO:0000256" key="1">
    <source>
        <dbReference type="ARBA" id="ARBA00000085"/>
    </source>
</evidence>
<dbReference type="CDD" id="cd00130">
    <property type="entry name" value="PAS"/>
    <property type="match status" value="1"/>
</dbReference>
<dbReference type="InterPro" id="IPR035965">
    <property type="entry name" value="PAS-like_dom_sf"/>
</dbReference>
<dbReference type="Gene3D" id="1.10.287.130">
    <property type="match status" value="1"/>
</dbReference>
<keyword evidence="9" id="KW-0902">Two-component regulatory system</keyword>
<dbReference type="InterPro" id="IPR042240">
    <property type="entry name" value="CHASE_sf"/>
</dbReference>
<dbReference type="GO" id="GO:0000155">
    <property type="term" value="F:phosphorelay sensor kinase activity"/>
    <property type="evidence" value="ECO:0007669"/>
    <property type="project" value="InterPro"/>
</dbReference>
<dbReference type="CDD" id="cd00156">
    <property type="entry name" value="REC"/>
    <property type="match status" value="1"/>
</dbReference>
<feature type="domain" description="CHASE" evidence="17">
    <location>
        <begin position="85"/>
        <end position="305"/>
    </location>
</feature>
<accession>A0A6I6LD55</accession>
<dbReference type="AlphaFoldDB" id="A0A6I6LD55"/>
<dbReference type="SMART" id="SM00086">
    <property type="entry name" value="PAC"/>
    <property type="match status" value="1"/>
</dbReference>
<dbReference type="InterPro" id="IPR036890">
    <property type="entry name" value="HATPase_C_sf"/>
</dbReference>
<dbReference type="InterPro" id="IPR000700">
    <property type="entry name" value="PAS-assoc_C"/>
</dbReference>
<reference evidence="18 19" key="1">
    <citation type="submission" date="2019-12" db="EMBL/GenBank/DDBJ databases">
        <title>Complete genome sequence of Pseudomonas stutzeri.</title>
        <authorList>
            <person name="Lim S.R."/>
            <person name="Kim J.H."/>
        </authorList>
    </citation>
    <scope>NUCLEOTIDE SEQUENCE [LARGE SCALE GENOMIC DNA]</scope>
    <source>
        <strain evidence="18 19">PM101005</strain>
    </source>
</reference>
<evidence type="ECO:0000256" key="7">
    <source>
        <dbReference type="ARBA" id="ARBA00022777"/>
    </source>
</evidence>
<dbReference type="Pfam" id="PF00512">
    <property type="entry name" value="HisKA"/>
    <property type="match status" value="1"/>
</dbReference>
<dbReference type="PROSITE" id="PS50109">
    <property type="entry name" value="HIS_KIN"/>
    <property type="match status" value="1"/>
</dbReference>
<feature type="transmembrane region" description="Helical" evidence="12">
    <location>
        <begin position="23"/>
        <end position="42"/>
    </location>
</feature>
<evidence type="ECO:0000256" key="12">
    <source>
        <dbReference type="SAM" id="Phobius"/>
    </source>
</evidence>
<evidence type="ECO:0000256" key="6">
    <source>
        <dbReference type="ARBA" id="ARBA00022692"/>
    </source>
</evidence>
<dbReference type="InterPro" id="IPR004358">
    <property type="entry name" value="Sig_transdc_His_kin-like_C"/>
</dbReference>
<feature type="domain" description="PAC" evidence="16">
    <location>
        <begin position="445"/>
        <end position="497"/>
    </location>
</feature>
<dbReference type="InterPro" id="IPR001789">
    <property type="entry name" value="Sig_transdc_resp-reg_receiver"/>
</dbReference>
<keyword evidence="6 12" id="KW-0812">Transmembrane</keyword>
<evidence type="ECO:0000259" key="14">
    <source>
        <dbReference type="PROSITE" id="PS50110"/>
    </source>
</evidence>
<dbReference type="Pfam" id="PF03924">
    <property type="entry name" value="CHASE"/>
    <property type="match status" value="1"/>
</dbReference>
<dbReference type="InterPro" id="IPR036097">
    <property type="entry name" value="HisK_dim/P_sf"/>
</dbReference>
<feature type="modified residue" description="4-aspartylphosphate" evidence="11">
    <location>
        <position position="781"/>
    </location>
</feature>
<evidence type="ECO:0000259" key="16">
    <source>
        <dbReference type="PROSITE" id="PS50113"/>
    </source>
</evidence>
<keyword evidence="8 12" id="KW-1133">Transmembrane helix</keyword>
<feature type="domain" description="Response regulatory" evidence="14">
    <location>
        <begin position="732"/>
        <end position="845"/>
    </location>
</feature>
<dbReference type="EMBL" id="CP046902">
    <property type="protein sequence ID" value="QGZ28819.1"/>
    <property type="molecule type" value="Genomic_DNA"/>
</dbReference>
<keyword evidence="5" id="KW-0808">Transferase</keyword>
<dbReference type="Gene3D" id="3.30.450.350">
    <property type="entry name" value="CHASE domain"/>
    <property type="match status" value="1"/>
</dbReference>
<dbReference type="FunFam" id="3.30.565.10:FF:000006">
    <property type="entry name" value="Sensor histidine kinase WalK"/>
    <property type="match status" value="1"/>
</dbReference>
<dbReference type="SMART" id="SM00448">
    <property type="entry name" value="REC"/>
    <property type="match status" value="1"/>
</dbReference>
<dbReference type="InterPro" id="IPR006189">
    <property type="entry name" value="CHASE_dom"/>
</dbReference>
<dbReference type="GO" id="GO:0009927">
    <property type="term" value="F:histidine phosphotransfer kinase activity"/>
    <property type="evidence" value="ECO:0007669"/>
    <property type="project" value="TreeGrafter"/>
</dbReference>
<comment type="catalytic activity">
    <reaction evidence="1">
        <text>ATP + protein L-histidine = ADP + protein N-phospho-L-histidine.</text>
        <dbReference type="EC" id="2.7.13.3"/>
    </reaction>
</comment>
<dbReference type="SMART" id="SM00387">
    <property type="entry name" value="HATPase_c"/>
    <property type="match status" value="1"/>
</dbReference>
<evidence type="ECO:0000313" key="18">
    <source>
        <dbReference type="EMBL" id="QGZ28819.1"/>
    </source>
</evidence>
<name>A0A6I6LD55_STUST</name>
<dbReference type="CDD" id="cd16922">
    <property type="entry name" value="HATPase_EvgS-ArcB-TorS-like"/>
    <property type="match status" value="1"/>
</dbReference>
<dbReference type="SMART" id="SM00388">
    <property type="entry name" value="HisKA"/>
    <property type="match status" value="1"/>
</dbReference>
<gene>
    <name evidence="18" type="ORF">GQA94_01600</name>
</gene>
<keyword evidence="4 11" id="KW-0597">Phosphoprotein</keyword>
<dbReference type="InterPro" id="IPR013655">
    <property type="entry name" value="PAS_fold_3"/>
</dbReference>
<dbReference type="InterPro" id="IPR011006">
    <property type="entry name" value="CheY-like_superfamily"/>
</dbReference>
<dbReference type="FunFam" id="1.10.287.130:FF:000001">
    <property type="entry name" value="Two-component sensor histidine kinase"/>
    <property type="match status" value="1"/>
</dbReference>
<feature type="domain" description="PAS" evidence="15">
    <location>
        <begin position="369"/>
        <end position="441"/>
    </location>
</feature>
<evidence type="ECO:0000259" key="13">
    <source>
        <dbReference type="PROSITE" id="PS50109"/>
    </source>
</evidence>
<dbReference type="Pfam" id="PF02518">
    <property type="entry name" value="HATPase_c"/>
    <property type="match status" value="1"/>
</dbReference>
<protein>
    <recommendedName>
        <fullName evidence="3">histidine kinase</fullName>
        <ecNumber evidence="3">2.7.13.3</ecNumber>
    </recommendedName>
</protein>
<dbReference type="EC" id="2.7.13.3" evidence="3"/>
<dbReference type="InterPro" id="IPR005467">
    <property type="entry name" value="His_kinase_dom"/>
</dbReference>
<dbReference type="PRINTS" id="PR00344">
    <property type="entry name" value="BCTRLSENSOR"/>
</dbReference>
<evidence type="ECO:0000256" key="2">
    <source>
        <dbReference type="ARBA" id="ARBA00004370"/>
    </source>
</evidence>
<feature type="domain" description="Histidine kinase" evidence="13">
    <location>
        <begin position="501"/>
        <end position="720"/>
    </location>
</feature>
<evidence type="ECO:0000259" key="15">
    <source>
        <dbReference type="PROSITE" id="PS50112"/>
    </source>
</evidence>
<evidence type="ECO:0000256" key="5">
    <source>
        <dbReference type="ARBA" id="ARBA00022679"/>
    </source>
</evidence>
<dbReference type="CDD" id="cd00082">
    <property type="entry name" value="HisKA"/>
    <property type="match status" value="1"/>
</dbReference>
<keyword evidence="7" id="KW-0418">Kinase</keyword>
<keyword evidence="10 12" id="KW-0472">Membrane</keyword>
<sequence>MSETATSAPLNKVRQFFHWRNSIAWLVLAFTLLIQLLILQLLQSKEQRAARQQFDFLVEITTEAIGKRMIDHEQILLGAAGLFDVSGQVSRAQWRAYNDRLQLAERYPGIQGVGFAKAVRPEAREAHILSVRAEGFAHYQVHPLEEGASLHTPVVYLEPFRDRNLAAFGYDMFAEPVRRQAMLQAAESGQTHITGKVRLRQETHGATQAGILMYVPLYRPGKPIRSPRQRLQALEGFVYSPYRMDDLMRGILGAADPNLSLRIYAGDEEQPERLIFASRDQPRADPAQYSQVARLDLYGQTWTLRLESLPEFEYLFHAHNALVIGLGIGLSVLLFFLTFSLSLRRSRAEALAQQMTEHIRENKRALQLSEERLSLALKGSNDGLWDLNLDAGTFYASPRAWHMLGYRPGEMHSDLRLWERIMAPEDLPQARKQLAQTMLSTVDHFTTELRFQHKNGRLIPVLIRGYIQRDREGRPLRISGTSMDLTEHKRIEQMKDQFVSTVSHELRTPLTSISGALGLVTGGAMGEVPSAMQQMLEIAYRNSLRLGYLINDLLDMEKIAAGKMTFDMREHSLGRLLDEALASNQAFAAHFGVNCTLQNPAQVNVWVDGLRLQQVLTNFLSNAIKYTPEGGEVTLHCTLPDAHHVRINVTDQGTGIPASFQKRVFEKFAQADASDSRQKGGTGLGLAITKEFVERMGGRVGFDTQEDRGTTFWCELPILESSTSTADQGQPRLLVIEDEPDTGRLLHLMLRDAGYAVDRAQSLHAARAKLASTRYEAMTLDLHLPDGSGRELIDEVRSNPDTQDLPIIVISAASQFEQSEGNTDVTWLHKPISAAQLLIALTEALESSRPLP</sequence>
<dbReference type="PROSITE" id="PS50110">
    <property type="entry name" value="RESPONSE_REGULATORY"/>
    <property type="match status" value="1"/>
</dbReference>
<dbReference type="SUPFAM" id="SSF55874">
    <property type="entry name" value="ATPase domain of HSP90 chaperone/DNA topoisomerase II/histidine kinase"/>
    <property type="match status" value="1"/>
</dbReference>
<proteinExistence type="predicted"/>
<dbReference type="Gene3D" id="3.30.450.20">
    <property type="entry name" value="PAS domain"/>
    <property type="match status" value="1"/>
</dbReference>
<dbReference type="PANTHER" id="PTHR43047">
    <property type="entry name" value="TWO-COMPONENT HISTIDINE PROTEIN KINASE"/>
    <property type="match status" value="1"/>
</dbReference>
<evidence type="ECO:0000256" key="11">
    <source>
        <dbReference type="PROSITE-ProRule" id="PRU00169"/>
    </source>
</evidence>
<feature type="transmembrane region" description="Helical" evidence="12">
    <location>
        <begin position="321"/>
        <end position="343"/>
    </location>
</feature>
<evidence type="ECO:0000313" key="19">
    <source>
        <dbReference type="Proteomes" id="UP000438983"/>
    </source>
</evidence>
<organism evidence="18 19">
    <name type="scientific">Stutzerimonas stutzeri</name>
    <name type="common">Pseudomonas stutzeri</name>
    <dbReference type="NCBI Taxonomy" id="316"/>
    <lineage>
        <taxon>Bacteria</taxon>
        <taxon>Pseudomonadati</taxon>
        <taxon>Pseudomonadota</taxon>
        <taxon>Gammaproteobacteria</taxon>
        <taxon>Pseudomonadales</taxon>
        <taxon>Pseudomonadaceae</taxon>
        <taxon>Stutzerimonas</taxon>
    </lineage>
</organism>